<dbReference type="GO" id="GO:0005886">
    <property type="term" value="C:plasma membrane"/>
    <property type="evidence" value="ECO:0007669"/>
    <property type="project" value="TreeGrafter"/>
</dbReference>
<dbReference type="Pfam" id="PF00520">
    <property type="entry name" value="Ion_trans"/>
    <property type="match status" value="1"/>
</dbReference>
<evidence type="ECO:0000256" key="8">
    <source>
        <dbReference type="SAM" id="Phobius"/>
    </source>
</evidence>
<accession>A0A8J5MZZ4</accession>
<dbReference type="InterPro" id="IPR002153">
    <property type="entry name" value="TRPC_channel"/>
</dbReference>
<evidence type="ECO:0000256" key="5">
    <source>
        <dbReference type="ARBA" id="ARBA00023065"/>
    </source>
</evidence>
<dbReference type="AlphaFoldDB" id="A0A8J5MZZ4"/>
<sequence length="95" mass="10919">MLFFSLFGLVEPDYMLLYSHPDWSQSLMKIVFGIYQMVTVVVLINLLIAMMSDTYQRIQAKSDTEWKFGLAKLIRNMSRTSGTPSPLNLLVKIIV</sequence>
<dbReference type="PANTHER" id="PTHR10117">
    <property type="entry name" value="TRANSIENT RECEPTOR POTENTIAL CHANNEL"/>
    <property type="match status" value="1"/>
</dbReference>
<keyword evidence="4 8" id="KW-1133">Transmembrane helix</keyword>
<comment type="caution">
    <text evidence="10">The sequence shown here is derived from an EMBL/GenBank/DDBJ whole genome shotgun (WGS) entry which is preliminary data.</text>
</comment>
<evidence type="ECO:0000256" key="3">
    <source>
        <dbReference type="ARBA" id="ARBA00022692"/>
    </source>
</evidence>
<evidence type="ECO:0000313" key="11">
    <source>
        <dbReference type="Proteomes" id="UP000747542"/>
    </source>
</evidence>
<keyword evidence="6 8" id="KW-0472">Membrane</keyword>
<feature type="domain" description="Ion transport" evidence="9">
    <location>
        <begin position="24"/>
        <end position="62"/>
    </location>
</feature>
<proteinExistence type="predicted"/>
<dbReference type="PRINTS" id="PR01097">
    <property type="entry name" value="TRNSRECEPTRP"/>
</dbReference>
<evidence type="ECO:0000313" key="10">
    <source>
        <dbReference type="EMBL" id="KAG7170243.1"/>
    </source>
</evidence>
<evidence type="ECO:0000259" key="9">
    <source>
        <dbReference type="Pfam" id="PF00520"/>
    </source>
</evidence>
<dbReference type="EMBL" id="JAHLQT010014633">
    <property type="protein sequence ID" value="KAG7170243.1"/>
    <property type="molecule type" value="Genomic_DNA"/>
</dbReference>
<evidence type="ECO:0000256" key="7">
    <source>
        <dbReference type="ARBA" id="ARBA00023303"/>
    </source>
</evidence>
<keyword evidence="11" id="KW-1185">Reference proteome</keyword>
<dbReference type="Proteomes" id="UP000747542">
    <property type="component" value="Unassembled WGS sequence"/>
</dbReference>
<dbReference type="GO" id="GO:0051480">
    <property type="term" value="P:regulation of cytosolic calcium ion concentration"/>
    <property type="evidence" value="ECO:0007669"/>
    <property type="project" value="TreeGrafter"/>
</dbReference>
<name>A0A8J5MZZ4_HOMAM</name>
<keyword evidence="5" id="KW-0406">Ion transport</keyword>
<keyword evidence="7" id="KW-0407">Ion channel</keyword>
<gene>
    <name evidence="10" type="primary">trp-L3</name>
    <name evidence="10" type="ORF">Hamer_G026887</name>
</gene>
<keyword evidence="2" id="KW-0813">Transport</keyword>
<reference evidence="10" key="1">
    <citation type="journal article" date="2021" name="Sci. Adv.">
        <title>The American lobster genome reveals insights on longevity, neural, and immune adaptations.</title>
        <authorList>
            <person name="Polinski J.M."/>
            <person name="Zimin A.V."/>
            <person name="Clark K.F."/>
            <person name="Kohn A.B."/>
            <person name="Sadowski N."/>
            <person name="Timp W."/>
            <person name="Ptitsyn A."/>
            <person name="Khanna P."/>
            <person name="Romanova D.Y."/>
            <person name="Williams P."/>
            <person name="Greenwood S.J."/>
            <person name="Moroz L.L."/>
            <person name="Walt D.R."/>
            <person name="Bodnar A.G."/>
        </authorList>
    </citation>
    <scope>NUCLEOTIDE SEQUENCE</scope>
    <source>
        <strain evidence="10">GMGI-L3</strain>
    </source>
</reference>
<dbReference type="GO" id="GO:0070679">
    <property type="term" value="F:inositol 1,4,5 trisphosphate binding"/>
    <property type="evidence" value="ECO:0007669"/>
    <property type="project" value="TreeGrafter"/>
</dbReference>
<dbReference type="GO" id="GO:0015279">
    <property type="term" value="F:store-operated calcium channel activity"/>
    <property type="evidence" value="ECO:0007669"/>
    <property type="project" value="TreeGrafter"/>
</dbReference>
<feature type="transmembrane region" description="Helical" evidence="8">
    <location>
        <begin position="30"/>
        <end position="51"/>
    </location>
</feature>
<evidence type="ECO:0000256" key="2">
    <source>
        <dbReference type="ARBA" id="ARBA00022448"/>
    </source>
</evidence>
<evidence type="ECO:0000256" key="1">
    <source>
        <dbReference type="ARBA" id="ARBA00004141"/>
    </source>
</evidence>
<evidence type="ECO:0000256" key="6">
    <source>
        <dbReference type="ARBA" id="ARBA00023136"/>
    </source>
</evidence>
<organism evidence="10 11">
    <name type="scientific">Homarus americanus</name>
    <name type="common">American lobster</name>
    <dbReference type="NCBI Taxonomy" id="6706"/>
    <lineage>
        <taxon>Eukaryota</taxon>
        <taxon>Metazoa</taxon>
        <taxon>Ecdysozoa</taxon>
        <taxon>Arthropoda</taxon>
        <taxon>Crustacea</taxon>
        <taxon>Multicrustacea</taxon>
        <taxon>Malacostraca</taxon>
        <taxon>Eumalacostraca</taxon>
        <taxon>Eucarida</taxon>
        <taxon>Decapoda</taxon>
        <taxon>Pleocyemata</taxon>
        <taxon>Astacidea</taxon>
        <taxon>Nephropoidea</taxon>
        <taxon>Nephropidae</taxon>
        <taxon>Homarus</taxon>
    </lineage>
</organism>
<comment type="subcellular location">
    <subcellularLocation>
        <location evidence="1">Membrane</location>
        <topology evidence="1">Multi-pass membrane protein</topology>
    </subcellularLocation>
</comment>
<dbReference type="GO" id="GO:0034703">
    <property type="term" value="C:cation channel complex"/>
    <property type="evidence" value="ECO:0007669"/>
    <property type="project" value="TreeGrafter"/>
</dbReference>
<dbReference type="InterPro" id="IPR005821">
    <property type="entry name" value="Ion_trans_dom"/>
</dbReference>
<keyword evidence="3 8" id="KW-0812">Transmembrane</keyword>
<protein>
    <submittedName>
        <fullName evidence="10">Transient-receptor-potential protein-like 3</fullName>
    </submittedName>
</protein>
<evidence type="ECO:0000256" key="4">
    <source>
        <dbReference type="ARBA" id="ARBA00022989"/>
    </source>
</evidence>
<dbReference type="PANTHER" id="PTHR10117:SF54">
    <property type="entry name" value="TRANSIENT RECEPTOR POTENTIAL-GAMMA PROTEIN"/>
    <property type="match status" value="1"/>
</dbReference>